<evidence type="ECO:0000313" key="1">
    <source>
        <dbReference type="EMBL" id="KTQ97781.1"/>
    </source>
</evidence>
<dbReference type="AlphaFoldDB" id="A0A175REK6"/>
<dbReference type="EMBL" id="LDPZ01000006">
    <property type="protein sequence ID" value="KTQ97781.1"/>
    <property type="molecule type" value="Genomic_DNA"/>
</dbReference>
<proteinExistence type="predicted"/>
<accession>A0A175REK6</accession>
<sequence length="67" mass="7328">MSQRLVFTFDGLAGLALRRAAAHLGRSVEELVPFRFELDRAADGEPIGVLTVNTDRDPVAAEEFEPS</sequence>
<reference evidence="1 2" key="1">
    <citation type="journal article" date="2016" name="Front. Microbiol.">
        <title>Genomic Resource of Rice Seed Associated Bacteria.</title>
        <authorList>
            <person name="Midha S."/>
            <person name="Bansal K."/>
            <person name="Sharma S."/>
            <person name="Kumar N."/>
            <person name="Patil P.P."/>
            <person name="Chaudhry V."/>
            <person name="Patil P.B."/>
        </authorList>
    </citation>
    <scope>NUCLEOTIDE SEQUENCE [LARGE SCALE GENOMIC DNA]</scope>
    <source>
        <strain evidence="1 2">NS226</strain>
    </source>
</reference>
<dbReference type="RefSeq" id="WP_058633848.1">
    <property type="nucleotide sequence ID" value="NZ_LDPZ01000006.1"/>
</dbReference>
<dbReference type="PATRIC" id="fig|401562.3.peg.4289"/>
<comment type="caution">
    <text evidence="1">The sequence shown here is derived from an EMBL/GenBank/DDBJ whole genome shotgun (WGS) entry which is preliminary data.</text>
</comment>
<name>A0A175REK6_9HYPH</name>
<organism evidence="1 2">
    <name type="scientific">Aureimonas ureilytica</name>
    <dbReference type="NCBI Taxonomy" id="401562"/>
    <lineage>
        <taxon>Bacteria</taxon>
        <taxon>Pseudomonadati</taxon>
        <taxon>Pseudomonadota</taxon>
        <taxon>Alphaproteobacteria</taxon>
        <taxon>Hyphomicrobiales</taxon>
        <taxon>Aurantimonadaceae</taxon>
        <taxon>Aureimonas</taxon>
    </lineage>
</organism>
<gene>
    <name evidence="1" type="ORF">NS226_03830</name>
</gene>
<evidence type="ECO:0000313" key="2">
    <source>
        <dbReference type="Proteomes" id="UP000078272"/>
    </source>
</evidence>
<dbReference type="Proteomes" id="UP000078272">
    <property type="component" value="Unassembled WGS sequence"/>
</dbReference>
<protein>
    <submittedName>
        <fullName evidence="1">Uncharacterized protein</fullName>
    </submittedName>
</protein>